<keyword evidence="3" id="KW-1185">Reference proteome</keyword>
<keyword evidence="2" id="KW-0449">Lipoprotein</keyword>
<dbReference type="STRING" id="269799.Gmet_0574"/>
<name>Q39Y57_GEOMG</name>
<organism evidence="2 3">
    <name type="scientific">Geobacter metallireducens (strain ATCC 53774 / DSM 7210 / GS-15)</name>
    <dbReference type="NCBI Taxonomy" id="269799"/>
    <lineage>
        <taxon>Bacteria</taxon>
        <taxon>Pseudomonadati</taxon>
        <taxon>Thermodesulfobacteriota</taxon>
        <taxon>Desulfuromonadia</taxon>
        <taxon>Geobacterales</taxon>
        <taxon>Geobacteraceae</taxon>
        <taxon>Geobacter</taxon>
    </lineage>
</organism>
<dbReference type="eggNOG" id="ENOG502ZG50">
    <property type="taxonomic scope" value="Bacteria"/>
</dbReference>
<evidence type="ECO:0000256" key="1">
    <source>
        <dbReference type="SAM" id="SignalP"/>
    </source>
</evidence>
<dbReference type="KEGG" id="gme:Gmet_0574"/>
<dbReference type="AlphaFoldDB" id="Q39Y57"/>
<feature type="signal peptide" evidence="1">
    <location>
        <begin position="1"/>
        <end position="23"/>
    </location>
</feature>
<dbReference type="EMBL" id="CP000148">
    <property type="protein sequence ID" value="ABB30817.1"/>
    <property type="molecule type" value="Genomic_DNA"/>
</dbReference>
<accession>Q39Y57</accession>
<evidence type="ECO:0000313" key="2">
    <source>
        <dbReference type="EMBL" id="ABB30817.1"/>
    </source>
</evidence>
<protein>
    <submittedName>
        <fullName evidence="2">Lipoprotein, putative</fullName>
    </submittedName>
</protein>
<proteinExistence type="predicted"/>
<keyword evidence="1" id="KW-0732">Signal</keyword>
<dbReference type="Proteomes" id="UP000007073">
    <property type="component" value="Chromosome"/>
</dbReference>
<sequence length="171" mass="19811">MIRKILVFALLCLLSAGCGRDSADVAQIKRGIARYNQLLVEGYKGLNMNYLQEVATPELATKAYYHMSAIGEGKLRMESALKELTFNRIELRRKDEAIVETREVWDFRYVEMKTGKTYYEEKDFVYEMGYTLKKHAEKWTITHITTISGKTGTTTVPWPEIKRNKDMTPLK</sequence>
<reference evidence="2 3" key="2">
    <citation type="journal article" date="2009" name="BMC Microbiol.">
        <title>The genome sequence of Geobacter metallireducens: features of metabolism, physiology and regulation common and dissimilar to Geobacter sulfurreducens.</title>
        <authorList>
            <person name="Aklujkar M."/>
            <person name="Krushkal J."/>
            <person name="DiBartolo G."/>
            <person name="Lapidus A."/>
            <person name="Land M.L."/>
            <person name="Lovley D.R."/>
        </authorList>
    </citation>
    <scope>NUCLEOTIDE SEQUENCE [LARGE SCALE GENOMIC DNA]</scope>
    <source>
        <strain evidence="3">ATCC 53774 / DSM 7210 / GS-15</strain>
    </source>
</reference>
<dbReference type="PROSITE" id="PS51257">
    <property type="entry name" value="PROKAR_LIPOPROTEIN"/>
    <property type="match status" value="1"/>
</dbReference>
<reference evidence="2 3" key="1">
    <citation type="submission" date="2005-10" db="EMBL/GenBank/DDBJ databases">
        <title>Complete sequence of Geobacter metallireducens GS-15.</title>
        <authorList>
            <consortium name="US DOE Joint Genome Institute"/>
            <person name="Copeland A."/>
            <person name="Lucas S."/>
            <person name="Lapidus A."/>
            <person name="Barry K."/>
            <person name="Detter J.C."/>
            <person name="Glavina T."/>
            <person name="Hammon N."/>
            <person name="Israni S."/>
            <person name="Pitluck S."/>
            <person name="Di Bartolo G."/>
            <person name="Chain P."/>
            <person name="Schmutz J."/>
            <person name="Larimer F."/>
            <person name="Land M."/>
            <person name="Kyrpides N."/>
            <person name="Ivanova N."/>
            <person name="Richardson P."/>
        </authorList>
    </citation>
    <scope>NUCLEOTIDE SEQUENCE [LARGE SCALE GENOMIC DNA]</scope>
    <source>
        <strain evidence="3">ATCC 53774 / DSM 7210 / GS-15</strain>
    </source>
</reference>
<dbReference type="HOGENOM" id="CLU_1560746_0_0_7"/>
<evidence type="ECO:0000313" key="3">
    <source>
        <dbReference type="Proteomes" id="UP000007073"/>
    </source>
</evidence>
<feature type="chain" id="PRO_5004223617" evidence="1">
    <location>
        <begin position="24"/>
        <end position="171"/>
    </location>
</feature>
<gene>
    <name evidence="2" type="ordered locus">Gmet_0574</name>
</gene>